<dbReference type="PANTHER" id="PTHR42966">
    <property type="entry name" value="N-ACETYLNEURAMINATE SYNTHASE"/>
    <property type="match status" value="1"/>
</dbReference>
<dbReference type="GO" id="GO:0016051">
    <property type="term" value="P:carbohydrate biosynthetic process"/>
    <property type="evidence" value="ECO:0007669"/>
    <property type="project" value="InterPro"/>
</dbReference>
<reference evidence="2" key="1">
    <citation type="journal article" date="2015" name="Nature">
        <title>Complex archaea that bridge the gap between prokaryotes and eukaryotes.</title>
        <authorList>
            <person name="Spang A."/>
            <person name="Saw J.H."/>
            <person name="Jorgensen S.L."/>
            <person name="Zaremba-Niedzwiedzka K."/>
            <person name="Martijn J."/>
            <person name="Lind A.E."/>
            <person name="van Eijk R."/>
            <person name="Schleper C."/>
            <person name="Guy L."/>
            <person name="Ettema T.J."/>
        </authorList>
    </citation>
    <scope>NUCLEOTIDE SEQUENCE</scope>
</reference>
<name>A0A0F9SE58_9ZZZZ</name>
<dbReference type="InterPro" id="IPR013132">
    <property type="entry name" value="PseI/NeuA/B-like_N"/>
</dbReference>
<comment type="caution">
    <text evidence="2">The sequence shown here is derived from an EMBL/GenBank/DDBJ whole genome shotgun (WGS) entry which is preliminary data.</text>
</comment>
<dbReference type="GO" id="GO:0047444">
    <property type="term" value="F:N-acylneuraminate-9-phosphate synthase activity"/>
    <property type="evidence" value="ECO:0007669"/>
    <property type="project" value="TreeGrafter"/>
</dbReference>
<proteinExistence type="predicted"/>
<evidence type="ECO:0000313" key="2">
    <source>
        <dbReference type="EMBL" id="KKN60597.1"/>
    </source>
</evidence>
<feature type="domain" description="PseI/NeuA/B-like" evidence="1">
    <location>
        <begin position="24"/>
        <end position="259"/>
    </location>
</feature>
<dbReference type="InterPro" id="IPR051690">
    <property type="entry name" value="PseI-like"/>
</dbReference>
<dbReference type="PANTHER" id="PTHR42966:SF3">
    <property type="entry name" value="BLR5971 PROTEIN"/>
    <property type="match status" value="1"/>
</dbReference>
<dbReference type="InterPro" id="IPR013785">
    <property type="entry name" value="Aldolase_TIM"/>
</dbReference>
<dbReference type="SUPFAM" id="SSF51569">
    <property type="entry name" value="Aldolase"/>
    <property type="match status" value="1"/>
</dbReference>
<protein>
    <recommendedName>
        <fullName evidence="1">PseI/NeuA/B-like domain-containing protein</fullName>
    </recommendedName>
</protein>
<dbReference type="EMBL" id="LAZR01000690">
    <property type="protein sequence ID" value="KKN60597.1"/>
    <property type="molecule type" value="Genomic_DNA"/>
</dbReference>
<dbReference type="Gene3D" id="3.20.20.70">
    <property type="entry name" value="Aldolase class I"/>
    <property type="match status" value="1"/>
</dbReference>
<gene>
    <name evidence="2" type="ORF">LCGC14_0530370</name>
</gene>
<dbReference type="AlphaFoldDB" id="A0A0F9SE58"/>
<organism evidence="2">
    <name type="scientific">marine sediment metagenome</name>
    <dbReference type="NCBI Taxonomy" id="412755"/>
    <lineage>
        <taxon>unclassified sequences</taxon>
        <taxon>metagenomes</taxon>
        <taxon>ecological metagenomes</taxon>
    </lineage>
</organism>
<dbReference type="Pfam" id="PF03102">
    <property type="entry name" value="NeuB"/>
    <property type="match status" value="1"/>
</dbReference>
<sequence>MSNIIIVAEIGINHNGDMDLAKKMIDMANLAELDYVKFQKRVINSVYTKEFLDSPRESPWGTTQGEQKRGIEFDIIDYTQINSYVRKKDHLKGWFASPWDVKSVDFLNRFDVSYIKVASASITDYELLTAIKESDIPVIISVGMSTKDEVDSCLNLFGNQVEYILACKSTYPTKNEDMNLNFIKTLKEEYPRYKIGFSNHNSGIQMCLAASVLGAEMIEFHMTLDRSMYGSDQAASIETSGILKIGAHVRALEQAMGTGDWTITPEEEEIKAKLRK</sequence>
<evidence type="ECO:0000259" key="1">
    <source>
        <dbReference type="Pfam" id="PF03102"/>
    </source>
</evidence>
<accession>A0A0F9SE58</accession>